<dbReference type="InterPro" id="IPR000979">
    <property type="entry name" value="Phosphodiesterase_MJ0936/Vps29"/>
</dbReference>
<dbReference type="Pfam" id="PF12850">
    <property type="entry name" value="Metallophos_2"/>
    <property type="match status" value="1"/>
</dbReference>
<dbReference type="InterPro" id="IPR024654">
    <property type="entry name" value="Calcineurin-like_PHP_lpxH"/>
</dbReference>
<dbReference type="EC" id="3.1.4.-" evidence="2"/>
<comment type="similarity">
    <text evidence="1 2">Belongs to the metallophosphoesterase superfamily. YfcE family.</text>
</comment>
<evidence type="ECO:0000259" key="3">
    <source>
        <dbReference type="Pfam" id="PF12850"/>
    </source>
</evidence>
<dbReference type="Proteomes" id="UP000053797">
    <property type="component" value="Unassembled WGS sequence"/>
</dbReference>
<sequence>MRALIVSDSHGLEQELLTVFERHQDVDAAFHCGDSQLTRDIESLYPYRVVRGNCDYGHDFPEEVVSEMDGHTILCVHGHRQDVKYSLDVLQHHAKEKQADIVLYGHSHVAKAEYRDGVLFINPGSIRMPRHRPDKTYAILEVDQNRYSVDFLDVNGDPVNALHLDGTFL</sequence>
<dbReference type="InterPro" id="IPR029052">
    <property type="entry name" value="Metallo-depent_PP-like"/>
</dbReference>
<feature type="domain" description="Calcineurin-like phosphoesterase" evidence="3">
    <location>
        <begin position="1"/>
        <end position="144"/>
    </location>
</feature>
<reference evidence="4 5" key="1">
    <citation type="journal article" date="2015" name="Int. J. Syst. Evol. Microbiol.">
        <title>Exiguobacterium enclense sp. nov., isolated from sediment.</title>
        <authorList>
            <person name="Dastager S.G."/>
            <person name="Mawlankar R."/>
            <person name="Sonalkar V.V."/>
            <person name="Thorat M.N."/>
            <person name="Mual P."/>
            <person name="Verma A."/>
            <person name="Krishnamurthi S."/>
            <person name="Tang S.K."/>
            <person name="Li W.J."/>
        </authorList>
    </citation>
    <scope>NUCLEOTIDE SEQUENCE [LARGE SCALE GENOMIC DNA]</scope>
    <source>
        <strain evidence="4 5">NIO-1109</strain>
    </source>
</reference>
<evidence type="ECO:0000256" key="2">
    <source>
        <dbReference type="RuleBase" id="RU362039"/>
    </source>
</evidence>
<evidence type="ECO:0000313" key="4">
    <source>
        <dbReference type="EMBL" id="KSU50389.1"/>
    </source>
</evidence>
<keyword evidence="2" id="KW-0479">Metal-binding</keyword>
<dbReference type="AlphaFoldDB" id="A0A0V8GJC6"/>
<dbReference type="RefSeq" id="WP_058264737.1">
    <property type="nucleotide sequence ID" value="NZ_FMYN01000001.1"/>
</dbReference>
<organism evidence="4 5">
    <name type="scientific">Exiguobacterium indicum</name>
    <dbReference type="NCBI Taxonomy" id="296995"/>
    <lineage>
        <taxon>Bacteria</taxon>
        <taxon>Bacillati</taxon>
        <taxon>Bacillota</taxon>
        <taxon>Bacilli</taxon>
        <taxon>Bacillales</taxon>
        <taxon>Bacillales Family XII. Incertae Sedis</taxon>
        <taxon>Exiguobacterium</taxon>
    </lineage>
</organism>
<accession>A0A0V8GJC6</accession>
<dbReference type="GO" id="GO:0046872">
    <property type="term" value="F:metal ion binding"/>
    <property type="evidence" value="ECO:0007669"/>
    <property type="project" value="UniProtKB-KW"/>
</dbReference>
<dbReference type="SUPFAM" id="SSF56300">
    <property type="entry name" value="Metallo-dependent phosphatases"/>
    <property type="match status" value="1"/>
</dbReference>
<comment type="caution">
    <text evidence="4">The sequence shown here is derived from an EMBL/GenBank/DDBJ whole genome shotgun (WGS) entry which is preliminary data.</text>
</comment>
<evidence type="ECO:0000313" key="5">
    <source>
        <dbReference type="Proteomes" id="UP000053797"/>
    </source>
</evidence>
<proteinExistence type="inferred from homology"/>
<dbReference type="EMBL" id="LNQL01000001">
    <property type="protein sequence ID" value="KSU50389.1"/>
    <property type="molecule type" value="Genomic_DNA"/>
</dbReference>
<gene>
    <name evidence="4" type="ORF">AS033_03130</name>
</gene>
<dbReference type="PANTHER" id="PTHR11124">
    <property type="entry name" value="VACUOLAR SORTING PROTEIN VPS29"/>
    <property type="match status" value="1"/>
</dbReference>
<dbReference type="NCBIfam" id="TIGR00040">
    <property type="entry name" value="yfcE"/>
    <property type="match status" value="1"/>
</dbReference>
<dbReference type="GO" id="GO:0016787">
    <property type="term" value="F:hydrolase activity"/>
    <property type="evidence" value="ECO:0007669"/>
    <property type="project" value="UniProtKB-UniRule"/>
</dbReference>
<protein>
    <recommendedName>
        <fullName evidence="2">Phosphoesterase</fullName>
        <ecNumber evidence="2">3.1.4.-</ecNumber>
    </recommendedName>
</protein>
<dbReference type="Gene3D" id="3.60.21.10">
    <property type="match status" value="1"/>
</dbReference>
<name>A0A0V8GJC6_9BACL</name>
<comment type="cofactor">
    <cofactor evidence="2">
        <name>a divalent metal cation</name>
        <dbReference type="ChEBI" id="CHEBI:60240"/>
    </cofactor>
</comment>
<evidence type="ECO:0000256" key="1">
    <source>
        <dbReference type="ARBA" id="ARBA00008950"/>
    </source>
</evidence>
<dbReference type="OrthoDB" id="9800565at2"/>